<dbReference type="EMBL" id="MU266403">
    <property type="protein sequence ID" value="KAH7925381.1"/>
    <property type="molecule type" value="Genomic_DNA"/>
</dbReference>
<accession>A0ACB8BJH3</accession>
<dbReference type="Proteomes" id="UP000790709">
    <property type="component" value="Unassembled WGS sequence"/>
</dbReference>
<keyword evidence="2" id="KW-1185">Reference proteome</keyword>
<evidence type="ECO:0000313" key="2">
    <source>
        <dbReference type="Proteomes" id="UP000790709"/>
    </source>
</evidence>
<proteinExistence type="predicted"/>
<reference evidence="1" key="1">
    <citation type="journal article" date="2021" name="New Phytol.">
        <title>Evolutionary innovations through gain and loss of genes in the ectomycorrhizal Boletales.</title>
        <authorList>
            <person name="Wu G."/>
            <person name="Miyauchi S."/>
            <person name="Morin E."/>
            <person name="Kuo A."/>
            <person name="Drula E."/>
            <person name="Varga T."/>
            <person name="Kohler A."/>
            <person name="Feng B."/>
            <person name="Cao Y."/>
            <person name="Lipzen A."/>
            <person name="Daum C."/>
            <person name="Hundley H."/>
            <person name="Pangilinan J."/>
            <person name="Johnson J."/>
            <person name="Barry K."/>
            <person name="LaButti K."/>
            <person name="Ng V."/>
            <person name="Ahrendt S."/>
            <person name="Min B."/>
            <person name="Choi I.G."/>
            <person name="Park H."/>
            <person name="Plett J.M."/>
            <person name="Magnuson J."/>
            <person name="Spatafora J.W."/>
            <person name="Nagy L.G."/>
            <person name="Henrissat B."/>
            <person name="Grigoriev I.V."/>
            <person name="Yang Z.L."/>
            <person name="Xu J."/>
            <person name="Martin F.M."/>
        </authorList>
    </citation>
    <scope>NUCLEOTIDE SEQUENCE</scope>
    <source>
        <strain evidence="1">KUC20120723A-06</strain>
    </source>
</reference>
<name>A0ACB8BJH3_9AGAM</name>
<evidence type="ECO:0000313" key="1">
    <source>
        <dbReference type="EMBL" id="KAH7925381.1"/>
    </source>
</evidence>
<organism evidence="1 2">
    <name type="scientific">Leucogyrophana mollusca</name>
    <dbReference type="NCBI Taxonomy" id="85980"/>
    <lineage>
        <taxon>Eukaryota</taxon>
        <taxon>Fungi</taxon>
        <taxon>Dikarya</taxon>
        <taxon>Basidiomycota</taxon>
        <taxon>Agaricomycotina</taxon>
        <taxon>Agaricomycetes</taxon>
        <taxon>Agaricomycetidae</taxon>
        <taxon>Boletales</taxon>
        <taxon>Boletales incertae sedis</taxon>
        <taxon>Leucogyrophana</taxon>
    </lineage>
</organism>
<gene>
    <name evidence="1" type="ORF">BV22DRAFT_437045</name>
</gene>
<comment type="caution">
    <text evidence="1">The sequence shown here is derived from an EMBL/GenBank/DDBJ whole genome shotgun (WGS) entry which is preliminary data.</text>
</comment>
<protein>
    <submittedName>
        <fullName evidence="1">Uncharacterized protein</fullName>
    </submittedName>
</protein>
<sequence>MRFCHQGVHRRVTLSSRLTGVGKSTFINAMAGKDTTTVGYDLTPCTTSILPVVVLCRQDPSRRIVFVDTPGLDAMNEDYSVAFRRIVDWLVRSYGDRKKLAGVIYLHDINQPRVSGPSRSHFGMLSELLGDGPSRTVVLTTTKWGDVEDNVGIQREKELSATFWKDMAKLGSTITQFRDDSRSAWRIVDLITERI</sequence>